<evidence type="ECO:0000256" key="4">
    <source>
        <dbReference type="SAM" id="MobiDB-lite"/>
    </source>
</evidence>
<evidence type="ECO:0000313" key="7">
    <source>
        <dbReference type="Proteomes" id="UP000195652"/>
    </source>
</evidence>
<evidence type="ECO:0000256" key="2">
    <source>
        <dbReference type="ARBA" id="ARBA00022898"/>
    </source>
</evidence>
<feature type="region of interest" description="Disordered" evidence="4">
    <location>
        <begin position="1"/>
        <end position="25"/>
    </location>
</feature>
<evidence type="ECO:0000256" key="3">
    <source>
        <dbReference type="RuleBase" id="RU000481"/>
    </source>
</evidence>
<dbReference type="PANTHER" id="PTHR42885:SF1">
    <property type="entry name" value="THREONINE-PHOSPHATE DECARBOXYLASE"/>
    <property type="match status" value="1"/>
</dbReference>
<evidence type="ECO:0000313" key="6">
    <source>
        <dbReference type="EMBL" id="ARU46525.1"/>
    </source>
</evidence>
<dbReference type="InterPro" id="IPR015422">
    <property type="entry name" value="PyrdxlP-dep_Trfase_small"/>
</dbReference>
<reference evidence="6 7" key="3">
    <citation type="journal article" date="2020" name="Int. J. Syst. Evol. Microbiol.">
        <title>Corynebacterium silvaticum sp. nov., a unique group of NTTB corynebacteria in wild boar and roe deer.</title>
        <authorList>
            <person name="Dangel A."/>
            <person name="Berger A."/>
            <person name="Rau J."/>
            <person name="Eisenberg T."/>
            <person name="Kampfer P."/>
            <person name="Margos G."/>
            <person name="Contzen M."/>
            <person name="Busse H.J."/>
            <person name="Konrad R."/>
            <person name="Peters M."/>
            <person name="Sting R."/>
            <person name="Sing A."/>
        </authorList>
    </citation>
    <scope>NUCLEOTIDE SEQUENCE [LARGE SCALE GENOMIC DNA]</scope>
    <source>
        <strain evidence="6 7">PO100/5</strain>
    </source>
</reference>
<dbReference type="InterPro" id="IPR015421">
    <property type="entry name" value="PyrdxlP-dep_Trfase_major"/>
</dbReference>
<accession>A0A7Y4P7I9</accession>
<dbReference type="RefSeq" id="WP_087454325.1">
    <property type="nucleotide sequence ID" value="NZ_CP021417.2"/>
</dbReference>
<dbReference type="EC" id="2.6.1.-" evidence="3"/>
<evidence type="ECO:0000259" key="5">
    <source>
        <dbReference type="Pfam" id="PF00155"/>
    </source>
</evidence>
<dbReference type="Gene3D" id="3.40.640.10">
    <property type="entry name" value="Type I PLP-dependent aspartate aminotransferase-like (Major domain)"/>
    <property type="match status" value="1"/>
</dbReference>
<feature type="domain" description="Aminotransferase class I/classII large" evidence="5">
    <location>
        <begin position="47"/>
        <end position="371"/>
    </location>
</feature>
<dbReference type="InterPro" id="IPR015424">
    <property type="entry name" value="PyrdxlP-dep_Trfase"/>
</dbReference>
<dbReference type="InterPro" id="IPR004838">
    <property type="entry name" value="NHTrfase_class1_PyrdxlP-BS"/>
</dbReference>
<reference evidence="6 7" key="4">
    <citation type="journal article" date="2020" name="PLoS ONE">
        <title>Taxonomic classification of strain PO100/5 shows a broader geographic distribution and genetic markers of the recently described Corynebacterium silvaticum.</title>
        <authorList>
            <person name="Viana M.V.C."/>
            <person name="Profeta R."/>
            <person name="da Silva A.L."/>
            <person name="Hurtado R."/>
            <person name="Cerqueira J.C."/>
            <person name="Ribeiro B.F.S."/>
            <person name="Almeida M.O."/>
            <person name="Morais-Rodrigues F."/>
            <person name="Soares S.C."/>
            <person name="Oliveira M."/>
            <person name="Tavares L."/>
            <person name="Figueiredo H."/>
            <person name="Wattam A.R."/>
            <person name="Barh D."/>
            <person name="Ghosh P."/>
            <person name="Silva A."/>
            <person name="Azevedo V."/>
        </authorList>
    </citation>
    <scope>NUCLEOTIDE SEQUENCE [LARGE SCALE GENOMIC DNA]</scope>
    <source>
        <strain evidence="6 7">PO100/5</strain>
    </source>
</reference>
<reference evidence="6 7" key="2">
    <citation type="journal article" date="2020" name="Antonie Van Leeuwenhoek">
        <title>Phylogenomic characterisation of a novel corynebacterial species pathogenic to animals.</title>
        <authorList>
            <person name="Moller J."/>
            <person name="Musella L."/>
            <person name="Melnikov V."/>
            <person name="Geissdorfer W."/>
            <person name="Burkovski A."/>
            <person name="Sangal V."/>
        </authorList>
    </citation>
    <scope>NUCLEOTIDE SEQUENCE [LARGE SCALE GENOMIC DNA]</scope>
    <source>
        <strain evidence="6 7">PO100/5</strain>
    </source>
</reference>
<comment type="similarity">
    <text evidence="3">Belongs to the class-I pyridoxal-phosphate-dependent aminotransferase family.</text>
</comment>
<dbReference type="Proteomes" id="UP000195652">
    <property type="component" value="Chromosome"/>
</dbReference>
<keyword evidence="3" id="KW-0808">Transferase</keyword>
<dbReference type="Gene3D" id="3.90.1150.10">
    <property type="entry name" value="Aspartate Aminotransferase, domain 1"/>
    <property type="match status" value="1"/>
</dbReference>
<dbReference type="GO" id="GO:0030170">
    <property type="term" value="F:pyridoxal phosphate binding"/>
    <property type="evidence" value="ECO:0007669"/>
    <property type="project" value="InterPro"/>
</dbReference>
<dbReference type="Pfam" id="PF00155">
    <property type="entry name" value="Aminotran_1_2"/>
    <property type="match status" value="1"/>
</dbReference>
<dbReference type="OrthoDB" id="3401872at2"/>
<keyword evidence="7" id="KW-1185">Reference proteome</keyword>
<proteinExistence type="inferred from homology"/>
<dbReference type="NCBIfam" id="NF005915">
    <property type="entry name" value="PRK07908.1"/>
    <property type="match status" value="1"/>
</dbReference>
<protein>
    <recommendedName>
        <fullName evidence="3">Aminotransferase</fullName>
        <ecNumber evidence="3">2.6.1.-</ecNumber>
    </recommendedName>
</protein>
<dbReference type="EMBL" id="CP021417">
    <property type="protein sequence ID" value="ARU46525.1"/>
    <property type="molecule type" value="Genomic_DNA"/>
</dbReference>
<sequence>MLHRSPHALATAATNQTPSTPTVPPLSRLHGDIDARGARLDFAVNVADPTPPEWLVADLAAELSHLAGYPHAEQDASARQQIAQYHGISPDHVLILCGASEGFAMLPQLKPTKAALIHPSFSEPDLVLFDAGVELQRIILPEPFILDGALSLGSVEETEPDMVVIGNPTNPTGVLHSVDQLCGLRSPGRHLVVDEAFMDIVGETESMIGPGKAGDPHSGFDDVIVLRSLTKTWSIAGLRVGYLVASPTVIRTLTHGRAHWPVGSLAFRAIQSIMTTGVGQLEALRSAVARHREDMVEQLDHAGFSLVAPSVAPFILVQPPAEMRGDAEHVRRELLSLGIAVRRCDTFPGLDSTYWRLAVRPGEYVGELLEKLQQIGVDPK</sequence>
<dbReference type="GeneID" id="75008299"/>
<dbReference type="PROSITE" id="PS00105">
    <property type="entry name" value="AA_TRANSFER_CLASS_1"/>
    <property type="match status" value="1"/>
</dbReference>
<dbReference type="InterPro" id="IPR004839">
    <property type="entry name" value="Aminotransferase_I/II_large"/>
</dbReference>
<keyword evidence="6" id="KW-0456">Lyase</keyword>
<organism evidence="6 7">
    <name type="scientific">Corynebacterium silvaticum</name>
    <dbReference type="NCBI Taxonomy" id="2320431"/>
    <lineage>
        <taxon>Bacteria</taxon>
        <taxon>Bacillati</taxon>
        <taxon>Actinomycetota</taxon>
        <taxon>Actinomycetes</taxon>
        <taxon>Mycobacteriales</taxon>
        <taxon>Corynebacteriaceae</taxon>
        <taxon>Corynebacterium</taxon>
    </lineage>
</organism>
<dbReference type="PANTHER" id="PTHR42885">
    <property type="entry name" value="HISTIDINOL-PHOSPHATE AMINOTRANSFERASE-RELATED"/>
    <property type="match status" value="1"/>
</dbReference>
<dbReference type="CDD" id="cd00609">
    <property type="entry name" value="AAT_like"/>
    <property type="match status" value="1"/>
</dbReference>
<keyword evidence="3" id="KW-0032">Aminotransferase</keyword>
<keyword evidence="2" id="KW-0663">Pyridoxal phosphate</keyword>
<dbReference type="GO" id="GO:0008483">
    <property type="term" value="F:transaminase activity"/>
    <property type="evidence" value="ECO:0007669"/>
    <property type="project" value="UniProtKB-KW"/>
</dbReference>
<dbReference type="SUPFAM" id="SSF53383">
    <property type="entry name" value="PLP-dependent transferases"/>
    <property type="match status" value="1"/>
</dbReference>
<evidence type="ECO:0000256" key="1">
    <source>
        <dbReference type="ARBA" id="ARBA00001933"/>
    </source>
</evidence>
<gene>
    <name evidence="6" type="primary">cobC</name>
    <name evidence="6" type="ORF">CBE74_08590</name>
</gene>
<dbReference type="KEGG" id="csil:CBE74_08590"/>
<reference evidence="6 7" key="1">
    <citation type="journal article" date="2014" name="BMC Vet. Res.">
        <title>First report of Corynebacterium pseudotuberculosis from caseous lymphadenitis lesions in Black Alentejano pig (Sus scrofa domesticus).</title>
        <authorList>
            <person name="Oliveira M."/>
            <person name="Barroco C."/>
            <person name="Mottola C."/>
            <person name="Santos R."/>
            <person name="Lemsaddek A."/>
            <person name="Tavares L."/>
            <person name="Semedo-Lemsaddek T."/>
        </authorList>
    </citation>
    <scope>NUCLEOTIDE SEQUENCE [LARGE SCALE GENOMIC DNA]</scope>
    <source>
        <strain evidence="6 7">PO100/5</strain>
    </source>
</reference>
<name>A0A7Y4P7I9_9CORY</name>
<comment type="cofactor">
    <cofactor evidence="1 3">
        <name>pyridoxal 5'-phosphate</name>
        <dbReference type="ChEBI" id="CHEBI:597326"/>
    </cofactor>
</comment>
<dbReference type="AlphaFoldDB" id="A0A7Y4P7I9"/>